<evidence type="ECO:0000313" key="2">
    <source>
        <dbReference type="EMBL" id="KAF2724666.1"/>
    </source>
</evidence>
<dbReference type="InterPro" id="IPR027417">
    <property type="entry name" value="P-loop_NTPase"/>
</dbReference>
<protein>
    <recommendedName>
        <fullName evidence="4">U3-containing 90S pre-ribosomal complex subunit-domain containing protein</fullName>
    </recommendedName>
</protein>
<evidence type="ECO:0008006" key="4">
    <source>
        <dbReference type="Google" id="ProtNLM"/>
    </source>
</evidence>
<reference evidence="2" key="1">
    <citation type="journal article" date="2020" name="Stud. Mycol.">
        <title>101 Dothideomycetes genomes: a test case for predicting lifestyles and emergence of pathogens.</title>
        <authorList>
            <person name="Haridas S."/>
            <person name="Albert R."/>
            <person name="Binder M."/>
            <person name="Bloem J."/>
            <person name="Labutti K."/>
            <person name="Salamov A."/>
            <person name="Andreopoulos B."/>
            <person name="Baker S."/>
            <person name="Barry K."/>
            <person name="Bills G."/>
            <person name="Bluhm B."/>
            <person name="Cannon C."/>
            <person name="Castanera R."/>
            <person name="Culley D."/>
            <person name="Daum C."/>
            <person name="Ezra D."/>
            <person name="Gonzalez J."/>
            <person name="Henrissat B."/>
            <person name="Kuo A."/>
            <person name="Liang C."/>
            <person name="Lipzen A."/>
            <person name="Lutzoni F."/>
            <person name="Magnuson J."/>
            <person name="Mondo S."/>
            <person name="Nolan M."/>
            <person name="Ohm R."/>
            <person name="Pangilinan J."/>
            <person name="Park H.-J."/>
            <person name="Ramirez L."/>
            <person name="Alfaro M."/>
            <person name="Sun H."/>
            <person name="Tritt A."/>
            <person name="Yoshinaga Y."/>
            <person name="Zwiers L.-H."/>
            <person name="Turgeon B."/>
            <person name="Goodwin S."/>
            <person name="Spatafora J."/>
            <person name="Crous P."/>
            <person name="Grigoriev I."/>
        </authorList>
    </citation>
    <scope>NUCLEOTIDE SEQUENCE</scope>
    <source>
        <strain evidence="2">CBS 116435</strain>
    </source>
</reference>
<dbReference type="InterPro" id="IPR032704">
    <property type="entry name" value="Cms1"/>
</dbReference>
<dbReference type="Proteomes" id="UP000799441">
    <property type="component" value="Unassembled WGS sequence"/>
</dbReference>
<feature type="compositionally biased region" description="Basic and acidic residues" evidence="1">
    <location>
        <begin position="38"/>
        <end position="48"/>
    </location>
</feature>
<organism evidence="2 3">
    <name type="scientific">Polychaeton citri CBS 116435</name>
    <dbReference type="NCBI Taxonomy" id="1314669"/>
    <lineage>
        <taxon>Eukaryota</taxon>
        <taxon>Fungi</taxon>
        <taxon>Dikarya</taxon>
        <taxon>Ascomycota</taxon>
        <taxon>Pezizomycotina</taxon>
        <taxon>Dothideomycetes</taxon>
        <taxon>Dothideomycetidae</taxon>
        <taxon>Capnodiales</taxon>
        <taxon>Capnodiaceae</taxon>
        <taxon>Polychaeton</taxon>
    </lineage>
</organism>
<dbReference type="GO" id="GO:0005634">
    <property type="term" value="C:nucleus"/>
    <property type="evidence" value="ECO:0007669"/>
    <property type="project" value="TreeGrafter"/>
</dbReference>
<dbReference type="Pfam" id="PF14617">
    <property type="entry name" value="CMS1"/>
    <property type="match status" value="1"/>
</dbReference>
<proteinExistence type="predicted"/>
<gene>
    <name evidence="2" type="ORF">K431DRAFT_281617</name>
</gene>
<evidence type="ECO:0000256" key="1">
    <source>
        <dbReference type="SAM" id="MobiDB-lite"/>
    </source>
</evidence>
<accession>A0A9P4UTF1</accession>
<dbReference type="OrthoDB" id="1929311at2759"/>
<dbReference type="AlphaFoldDB" id="A0A9P4UTF1"/>
<keyword evidence="3" id="KW-1185">Reference proteome</keyword>
<dbReference type="PANTHER" id="PTHR24030">
    <property type="entry name" value="PROTEIN CMSS1"/>
    <property type="match status" value="1"/>
</dbReference>
<evidence type="ECO:0000313" key="3">
    <source>
        <dbReference type="Proteomes" id="UP000799441"/>
    </source>
</evidence>
<dbReference type="GO" id="GO:0030686">
    <property type="term" value="C:90S preribosome"/>
    <property type="evidence" value="ECO:0007669"/>
    <property type="project" value="TreeGrafter"/>
</dbReference>
<dbReference type="PANTHER" id="PTHR24030:SF0">
    <property type="entry name" value="PROTEIN CMSS1"/>
    <property type="match status" value="1"/>
</dbReference>
<feature type="region of interest" description="Disordered" evidence="1">
    <location>
        <begin position="1"/>
        <end position="65"/>
    </location>
</feature>
<comment type="caution">
    <text evidence="2">The sequence shown here is derived from an EMBL/GenBank/DDBJ whole genome shotgun (WGS) entry which is preliminary data.</text>
</comment>
<sequence>MGRPVVSNPDLDVDGDDFEGVSSSSETGAKSPVKRKRDGQDDRPESKRAAKRKRTKRPADVEDDALDMSANVNHAIAHMDSQLVADHIAQRTKRFQSEASLVELEDIYIPGKAILDTTAWEGSRTSDQLPAFIERFSGLRRTKKGGKLADAAKEKGSPHTLVVAASGQRAADLSRDLRGLQTKQAKVMKLFAKHIKLKDAIKGVKETRTNVGVGTPQRIIDLLEDGALSMQHLERIVIDASHIDMKKRGILDMKETQIPLVKLLTLSKLKDRYGVDDKDVQIELLFF</sequence>
<name>A0A9P4UTF1_9PEZI</name>
<dbReference type="EMBL" id="MU003770">
    <property type="protein sequence ID" value="KAF2724666.1"/>
    <property type="molecule type" value="Genomic_DNA"/>
</dbReference>
<dbReference type="Gene3D" id="3.40.50.300">
    <property type="entry name" value="P-loop containing nucleotide triphosphate hydrolases"/>
    <property type="match status" value="1"/>
</dbReference>